<dbReference type="InterPro" id="IPR044136">
    <property type="entry name" value="Lys-tRNA-ligase_II_N"/>
</dbReference>
<keyword evidence="9 10" id="KW-0460">Magnesium</keyword>
<dbReference type="NCBIfam" id="NF001756">
    <property type="entry name" value="PRK00484.1"/>
    <property type="match status" value="1"/>
</dbReference>
<protein>
    <recommendedName>
        <fullName evidence="9">Lysine--tRNA ligase</fullName>
        <ecNumber evidence="9">6.1.1.6</ecNumber>
    </recommendedName>
    <alternativeName>
        <fullName evidence="9">Lysyl-tRNA synthetase</fullName>
        <shortName evidence="9">LysRS</shortName>
    </alternativeName>
</protein>
<dbReference type="EC" id="6.1.1.6" evidence="9"/>
<accession>A0AAU8JVA5</accession>
<dbReference type="InterPro" id="IPR006195">
    <property type="entry name" value="aa-tRNA-synth_II"/>
</dbReference>
<dbReference type="InterPro" id="IPR045864">
    <property type="entry name" value="aa-tRNA-synth_II/BPL/LPL"/>
</dbReference>
<evidence type="ECO:0000256" key="6">
    <source>
        <dbReference type="ARBA" id="ARBA00022917"/>
    </source>
</evidence>
<keyword evidence="2 9" id="KW-0436">Ligase</keyword>
<evidence type="ECO:0000256" key="1">
    <source>
        <dbReference type="ARBA" id="ARBA00008226"/>
    </source>
</evidence>
<dbReference type="InterPro" id="IPR004365">
    <property type="entry name" value="NA-bd_OB_tRNA"/>
</dbReference>
<dbReference type="Pfam" id="PF00152">
    <property type="entry name" value="tRNA-synt_2"/>
    <property type="match status" value="1"/>
</dbReference>
<evidence type="ECO:0000313" key="13">
    <source>
        <dbReference type="EMBL" id="XCM80265.1"/>
    </source>
</evidence>
<dbReference type="InterPro" id="IPR002313">
    <property type="entry name" value="Lys-tRNA-ligase_II"/>
</dbReference>
<dbReference type="InterPro" id="IPR018149">
    <property type="entry name" value="Lys-tRNA-synth_II_C"/>
</dbReference>
<keyword evidence="4 9" id="KW-0547">Nucleotide-binding</keyword>
<feature type="binding site" evidence="9">
    <location>
        <position position="454"/>
    </location>
    <ligand>
        <name>Mg(2+)</name>
        <dbReference type="ChEBI" id="CHEBI:18420"/>
        <label>2</label>
    </ligand>
</feature>
<proteinExistence type="inferred from homology"/>
<dbReference type="GO" id="GO:0006430">
    <property type="term" value="P:lysyl-tRNA aminoacylation"/>
    <property type="evidence" value="ECO:0007669"/>
    <property type="project" value="UniProtKB-UniRule"/>
</dbReference>
<evidence type="ECO:0000259" key="12">
    <source>
        <dbReference type="PROSITE" id="PS50862"/>
    </source>
</evidence>
<dbReference type="AlphaFoldDB" id="A0AAU8JVA5"/>
<dbReference type="GO" id="GO:0016746">
    <property type="term" value="F:acyltransferase activity"/>
    <property type="evidence" value="ECO:0007669"/>
    <property type="project" value="UniProtKB-KW"/>
</dbReference>
<evidence type="ECO:0000256" key="5">
    <source>
        <dbReference type="ARBA" id="ARBA00022840"/>
    </source>
</evidence>
<dbReference type="Gene3D" id="3.30.930.10">
    <property type="entry name" value="Bira Bifunctional Protein, Domain 2"/>
    <property type="match status" value="1"/>
</dbReference>
<dbReference type="NCBIfam" id="TIGR00499">
    <property type="entry name" value="lysS_bact"/>
    <property type="match status" value="1"/>
</dbReference>
<reference evidence="13" key="1">
    <citation type="submission" date="2024-06" db="EMBL/GenBank/DDBJ databases">
        <title>The genome sequences of Kitasatospora sp. strain HUAS MG31.</title>
        <authorList>
            <person name="Mo P."/>
        </authorList>
    </citation>
    <scope>NUCLEOTIDE SEQUENCE</scope>
    <source>
        <strain evidence="13">HUAS MG31</strain>
    </source>
</reference>
<comment type="similarity">
    <text evidence="1 9">Belongs to the class-II aminoacyl-tRNA synthetase family.</text>
</comment>
<keyword evidence="7 9" id="KW-0030">Aminoacyl-tRNA synthetase</keyword>
<evidence type="ECO:0000256" key="3">
    <source>
        <dbReference type="ARBA" id="ARBA00022723"/>
    </source>
</evidence>
<dbReference type="PRINTS" id="PR00982">
    <property type="entry name" value="TRNASYNTHLYS"/>
</dbReference>
<evidence type="ECO:0000256" key="4">
    <source>
        <dbReference type="ARBA" id="ARBA00022741"/>
    </source>
</evidence>
<dbReference type="EMBL" id="CP159872">
    <property type="protein sequence ID" value="XCM80265.1"/>
    <property type="molecule type" value="Genomic_DNA"/>
</dbReference>
<dbReference type="PROSITE" id="PS50862">
    <property type="entry name" value="AA_TRNA_LIGASE_II"/>
    <property type="match status" value="1"/>
</dbReference>
<keyword evidence="3 9" id="KW-0479">Metal-binding</keyword>
<feature type="domain" description="Aminoacyl-transfer RNA synthetases class-II family profile" evidence="12">
    <location>
        <begin position="212"/>
        <end position="534"/>
    </location>
</feature>
<evidence type="ECO:0000256" key="9">
    <source>
        <dbReference type="HAMAP-Rule" id="MF_00252"/>
    </source>
</evidence>
<dbReference type="GO" id="GO:0000049">
    <property type="term" value="F:tRNA binding"/>
    <property type="evidence" value="ECO:0007669"/>
    <property type="project" value="TreeGrafter"/>
</dbReference>
<name>A0AAU8JVA5_9ACTN</name>
<comment type="subcellular location">
    <subcellularLocation>
        <location evidence="9">Cytoplasm</location>
    </subcellularLocation>
</comment>
<dbReference type="CDD" id="cd04322">
    <property type="entry name" value="LysRS_N"/>
    <property type="match status" value="1"/>
</dbReference>
<dbReference type="GO" id="GO:0004824">
    <property type="term" value="F:lysine-tRNA ligase activity"/>
    <property type="evidence" value="ECO:0007669"/>
    <property type="project" value="UniProtKB-UniRule"/>
</dbReference>
<sequence length="553" mass="61115">MGGGPRGVGRLPAGRRITRGGPRREAGYPCGVSDQSSVPQADDLPEQMRVRREKLDRLRAAGIDPYPVGFPRTSTIADLRAKHPDLEPDTATGERVGITGRVILARTGGKLCFATLRDGSGDLQVMLSLDKLGEERLGAWKTDIDLGDQVGVEGEVITSRRGELSVMVDRWELTAKCLRPLPDKHKGLTDPEARVRQRYVDLIVNPEAREMLQLRTKVIRSIRRTYEDRGYLEVETPMLQPIHGGANARPFKTHINAYDIELYLRIATELYLKRLVVGGAEKVFEINRNFRNEGADATHNPEFTALESYEAYGDYDTQAELIRAIIVNAARDALGTTVVRGLGPDGQEHEIDLAEPWEEVSVYPGISARLGVEVTPETSVEELRALADGAGVPWEKEWGHGQIVLEMIERLLEHHAIRPTFIKDYPTEVSPLTRQHRSIAGVAEKWDLVIFGTEIGTAYSELIDPVEQRARLTAQSLLAAGGDVEAMQLDEDFLRALEYAMPPTGGLGLGVDRLIMLLTGKNIRETVLFPLVKPEAKQSAAEKSADAATTEEE</sequence>
<gene>
    <name evidence="13" type="primary">lysX</name>
    <name evidence="9" type="synonym">lysS</name>
    <name evidence="13" type="ORF">ABWK59_15705</name>
</gene>
<evidence type="ECO:0000256" key="11">
    <source>
        <dbReference type="SAM" id="MobiDB-lite"/>
    </source>
</evidence>
<dbReference type="SUPFAM" id="SSF50249">
    <property type="entry name" value="Nucleic acid-binding proteins"/>
    <property type="match status" value="1"/>
</dbReference>
<dbReference type="KEGG" id="kcm:ABWK59_15705"/>
<dbReference type="InterPro" id="IPR004364">
    <property type="entry name" value="Aa-tRNA-synt_II"/>
</dbReference>
<comment type="catalytic activity">
    <reaction evidence="8 9 10">
        <text>tRNA(Lys) + L-lysine + ATP = L-lysyl-tRNA(Lys) + AMP + diphosphate</text>
        <dbReference type="Rhea" id="RHEA:20792"/>
        <dbReference type="Rhea" id="RHEA-COMP:9696"/>
        <dbReference type="Rhea" id="RHEA-COMP:9697"/>
        <dbReference type="ChEBI" id="CHEBI:30616"/>
        <dbReference type="ChEBI" id="CHEBI:32551"/>
        <dbReference type="ChEBI" id="CHEBI:33019"/>
        <dbReference type="ChEBI" id="CHEBI:78442"/>
        <dbReference type="ChEBI" id="CHEBI:78529"/>
        <dbReference type="ChEBI" id="CHEBI:456215"/>
        <dbReference type="EC" id="6.1.1.6"/>
    </reaction>
</comment>
<keyword evidence="5 9" id="KW-0067">ATP-binding</keyword>
<keyword evidence="6 9" id="KW-0648">Protein biosynthesis</keyword>
<feature type="binding site" evidence="9">
    <location>
        <position position="447"/>
    </location>
    <ligand>
        <name>Mg(2+)</name>
        <dbReference type="ChEBI" id="CHEBI:18420"/>
        <label>1</label>
    </ligand>
</feature>
<keyword evidence="13" id="KW-0012">Acyltransferase</keyword>
<dbReference type="PANTHER" id="PTHR42918">
    <property type="entry name" value="LYSYL-TRNA SYNTHETASE"/>
    <property type="match status" value="1"/>
</dbReference>
<dbReference type="NCBIfam" id="NF002821">
    <property type="entry name" value="PRK02983.1"/>
    <property type="match status" value="1"/>
</dbReference>
<dbReference type="GO" id="GO:0005829">
    <property type="term" value="C:cytosol"/>
    <property type="evidence" value="ECO:0007669"/>
    <property type="project" value="TreeGrafter"/>
</dbReference>
<dbReference type="FunFam" id="2.40.50.140:FF:000024">
    <property type="entry name" value="Lysine--tRNA ligase"/>
    <property type="match status" value="1"/>
</dbReference>
<comment type="cofactor">
    <cofactor evidence="9 10">
        <name>Mg(2+)</name>
        <dbReference type="ChEBI" id="CHEBI:18420"/>
    </cofactor>
    <text evidence="9 10">Binds 3 Mg(2+) ions per subunit.</text>
</comment>
<organism evidence="13">
    <name type="scientific">Kitasatospora camelliae</name>
    <dbReference type="NCBI Taxonomy" id="3156397"/>
    <lineage>
        <taxon>Bacteria</taxon>
        <taxon>Bacillati</taxon>
        <taxon>Actinomycetota</taxon>
        <taxon>Actinomycetes</taxon>
        <taxon>Kitasatosporales</taxon>
        <taxon>Streptomycetaceae</taxon>
        <taxon>Kitasatospora</taxon>
    </lineage>
</organism>
<dbReference type="InterPro" id="IPR012340">
    <property type="entry name" value="NA-bd_OB-fold"/>
</dbReference>
<feature type="binding site" evidence="9">
    <location>
        <position position="454"/>
    </location>
    <ligand>
        <name>Mg(2+)</name>
        <dbReference type="ChEBI" id="CHEBI:18420"/>
        <label>1</label>
    </ligand>
</feature>
<dbReference type="Pfam" id="PF01336">
    <property type="entry name" value="tRNA_anti-codon"/>
    <property type="match status" value="1"/>
</dbReference>
<dbReference type="PANTHER" id="PTHR42918:SF15">
    <property type="entry name" value="LYSINE--TRNA LIGASE, CHLOROPLASTIC_MITOCHONDRIAL"/>
    <property type="match status" value="1"/>
</dbReference>
<dbReference type="Gene3D" id="2.40.50.140">
    <property type="entry name" value="Nucleic acid-binding proteins"/>
    <property type="match status" value="1"/>
</dbReference>
<evidence type="ECO:0000256" key="7">
    <source>
        <dbReference type="ARBA" id="ARBA00023146"/>
    </source>
</evidence>
<dbReference type="HAMAP" id="MF_00252">
    <property type="entry name" value="Lys_tRNA_synth_class2"/>
    <property type="match status" value="1"/>
</dbReference>
<evidence type="ECO:0000256" key="2">
    <source>
        <dbReference type="ARBA" id="ARBA00022598"/>
    </source>
</evidence>
<comment type="subunit">
    <text evidence="9">Homodimer.</text>
</comment>
<dbReference type="GO" id="GO:0005524">
    <property type="term" value="F:ATP binding"/>
    <property type="evidence" value="ECO:0007669"/>
    <property type="project" value="UniProtKB-UniRule"/>
</dbReference>
<evidence type="ECO:0000256" key="10">
    <source>
        <dbReference type="RuleBase" id="RU000336"/>
    </source>
</evidence>
<keyword evidence="13" id="KW-0808">Transferase</keyword>
<evidence type="ECO:0000256" key="8">
    <source>
        <dbReference type="ARBA" id="ARBA00048573"/>
    </source>
</evidence>
<keyword evidence="9" id="KW-0963">Cytoplasm</keyword>
<dbReference type="GO" id="GO:0000287">
    <property type="term" value="F:magnesium ion binding"/>
    <property type="evidence" value="ECO:0007669"/>
    <property type="project" value="UniProtKB-UniRule"/>
</dbReference>
<dbReference type="SUPFAM" id="SSF55681">
    <property type="entry name" value="Class II aaRS and biotin synthetases"/>
    <property type="match status" value="1"/>
</dbReference>
<feature type="region of interest" description="Disordered" evidence="11">
    <location>
        <begin position="1"/>
        <end position="45"/>
    </location>
</feature>